<dbReference type="EMBL" id="JAAGRN010000009">
    <property type="protein sequence ID" value="NDY84128.1"/>
    <property type="molecule type" value="Genomic_DNA"/>
</dbReference>
<dbReference type="RefSeq" id="WP_163655938.1">
    <property type="nucleotide sequence ID" value="NZ_JAAGRN010000009.1"/>
</dbReference>
<dbReference type="InterPro" id="IPR050097">
    <property type="entry name" value="Ferredoxin-NADP_redctase_2"/>
</dbReference>
<keyword evidence="1" id="KW-0285">Flavoprotein</keyword>
<sequence length="309" mass="32454">MEEGQKMTPAFDLIVIGEGFAGLTCASEAAKLGLVVATFESEFYGGLVVNVNELEHFEEADGLSGMDYAGMLAMGNKRAGVKSIQAEVRCVRRVDGGFEVDTDSGAQTARFVVIATGAKLKKLGVPGEAELEGRGVSHCADCDAPMFTGAEVVVAGNGDWALQDALLLAQECAAVHIVYPGTGLKACDDYISRVTSESKIILHPNHSIIEVLGDETGMTGVTVRNDQGESAQLKATGLFALPGLEPNGAIAPKEVERDVSGYLKVGPELETSISGLWAIGQVRSGFGGWLKDAVLEARQVAKHVKSRSA</sequence>
<dbReference type="InterPro" id="IPR023753">
    <property type="entry name" value="FAD/NAD-binding_dom"/>
</dbReference>
<keyword evidence="2" id="KW-0560">Oxidoreductase</keyword>
<evidence type="ECO:0000256" key="2">
    <source>
        <dbReference type="ARBA" id="ARBA00023002"/>
    </source>
</evidence>
<protein>
    <submittedName>
        <fullName evidence="4">FAD-dependent oxidoreductase</fullName>
    </submittedName>
</protein>
<dbReference type="Pfam" id="PF07992">
    <property type="entry name" value="Pyr_redox_2"/>
    <property type="match status" value="1"/>
</dbReference>
<accession>A0A6B2R1Z6</accession>
<feature type="domain" description="FAD/NAD(P)-binding" evidence="3">
    <location>
        <begin position="11"/>
        <end position="283"/>
    </location>
</feature>
<gene>
    <name evidence="4" type="ORF">G3I67_12900</name>
</gene>
<dbReference type="GO" id="GO:0016491">
    <property type="term" value="F:oxidoreductase activity"/>
    <property type="evidence" value="ECO:0007669"/>
    <property type="project" value="UniProtKB-KW"/>
</dbReference>
<organism evidence="4">
    <name type="scientific">Sheuella amnicola</name>
    <dbReference type="NCBI Taxonomy" id="2707330"/>
    <lineage>
        <taxon>Bacteria</taxon>
        <taxon>Pseudomonadati</taxon>
        <taxon>Pseudomonadota</taxon>
        <taxon>Betaproteobacteria</taxon>
        <taxon>Burkholderiales</taxon>
        <taxon>Alcaligenaceae</taxon>
        <taxon>Sheuella</taxon>
    </lineage>
</organism>
<dbReference type="AlphaFoldDB" id="A0A6B2R1Z6"/>
<evidence type="ECO:0000256" key="1">
    <source>
        <dbReference type="ARBA" id="ARBA00022630"/>
    </source>
</evidence>
<evidence type="ECO:0000313" key="4">
    <source>
        <dbReference type="EMBL" id="NDY84128.1"/>
    </source>
</evidence>
<dbReference type="Gene3D" id="3.50.50.60">
    <property type="entry name" value="FAD/NAD(P)-binding domain"/>
    <property type="match status" value="2"/>
</dbReference>
<dbReference type="PRINTS" id="PR00469">
    <property type="entry name" value="PNDRDTASEII"/>
</dbReference>
<proteinExistence type="predicted"/>
<reference evidence="4" key="1">
    <citation type="submission" date="2020-02" db="EMBL/GenBank/DDBJ databases">
        <authorList>
            <person name="Chen W.-M."/>
        </authorList>
    </citation>
    <scope>NUCLEOTIDE SEQUENCE</scope>
    <source>
        <strain evidence="4">NBD-18</strain>
    </source>
</reference>
<dbReference type="SUPFAM" id="SSF51905">
    <property type="entry name" value="FAD/NAD(P)-binding domain"/>
    <property type="match status" value="1"/>
</dbReference>
<dbReference type="PRINTS" id="PR00368">
    <property type="entry name" value="FADPNR"/>
</dbReference>
<dbReference type="PANTHER" id="PTHR48105">
    <property type="entry name" value="THIOREDOXIN REDUCTASE 1-RELATED-RELATED"/>
    <property type="match status" value="1"/>
</dbReference>
<comment type="caution">
    <text evidence="4">The sequence shown here is derived from an EMBL/GenBank/DDBJ whole genome shotgun (WGS) entry which is preliminary data.</text>
</comment>
<dbReference type="InterPro" id="IPR036188">
    <property type="entry name" value="FAD/NAD-bd_sf"/>
</dbReference>
<evidence type="ECO:0000259" key="3">
    <source>
        <dbReference type="Pfam" id="PF07992"/>
    </source>
</evidence>
<name>A0A6B2R1Z6_9BURK</name>